<evidence type="ECO:0000256" key="8">
    <source>
        <dbReference type="HAMAP-Rule" id="MF_00158"/>
    </source>
</evidence>
<feature type="binding site" evidence="8">
    <location>
        <position position="179"/>
    </location>
    <ligand>
        <name>ATP</name>
        <dbReference type="ChEBI" id="CHEBI:30616"/>
    </ligand>
</feature>
<comment type="catalytic activity">
    <reaction evidence="7 8">
        <text>(R)-pantoate + beta-alanine + ATP = (R)-pantothenate + AMP + diphosphate + H(+)</text>
        <dbReference type="Rhea" id="RHEA:10912"/>
        <dbReference type="ChEBI" id="CHEBI:15378"/>
        <dbReference type="ChEBI" id="CHEBI:15980"/>
        <dbReference type="ChEBI" id="CHEBI:29032"/>
        <dbReference type="ChEBI" id="CHEBI:30616"/>
        <dbReference type="ChEBI" id="CHEBI:33019"/>
        <dbReference type="ChEBI" id="CHEBI:57966"/>
        <dbReference type="ChEBI" id="CHEBI:456215"/>
        <dbReference type="EC" id="6.3.2.1"/>
    </reaction>
</comment>
<comment type="miscellaneous">
    <text evidence="8">The reaction proceeds by a bi uni uni bi ping pong mechanism.</text>
</comment>
<comment type="caution">
    <text evidence="9">The sequence shown here is derived from an EMBL/GenBank/DDBJ whole genome shotgun (WGS) entry which is preliminary data.</text>
</comment>
<dbReference type="Pfam" id="PF02569">
    <property type="entry name" value="Pantoate_ligase"/>
    <property type="match status" value="1"/>
</dbReference>
<keyword evidence="3 8" id="KW-0436">Ligase</keyword>
<dbReference type="UniPathway" id="UPA00028">
    <property type="reaction ID" value="UER00005"/>
</dbReference>
<dbReference type="GO" id="GO:0005524">
    <property type="term" value="F:ATP binding"/>
    <property type="evidence" value="ECO:0007669"/>
    <property type="project" value="UniProtKB-KW"/>
</dbReference>
<comment type="pathway">
    <text evidence="1 8">Cofactor biosynthesis; (R)-pantothenate biosynthesis; (R)-pantothenate from (R)-pantoate and beta-alanine: step 1/1.</text>
</comment>
<dbReference type="FunFam" id="3.30.1300.10:FF:000001">
    <property type="entry name" value="Pantothenate synthetase"/>
    <property type="match status" value="1"/>
</dbReference>
<dbReference type="GO" id="GO:0015940">
    <property type="term" value="P:pantothenate biosynthetic process"/>
    <property type="evidence" value="ECO:0007669"/>
    <property type="project" value="UniProtKB-UniRule"/>
</dbReference>
<evidence type="ECO:0000256" key="6">
    <source>
        <dbReference type="ARBA" id="ARBA00022840"/>
    </source>
</evidence>
<organism evidence="9 10">
    <name type="scientific">Granulicella mallensis</name>
    <dbReference type="NCBI Taxonomy" id="940614"/>
    <lineage>
        <taxon>Bacteria</taxon>
        <taxon>Pseudomonadati</taxon>
        <taxon>Acidobacteriota</taxon>
        <taxon>Terriglobia</taxon>
        <taxon>Terriglobales</taxon>
        <taxon>Acidobacteriaceae</taxon>
        <taxon>Granulicella</taxon>
    </lineage>
</organism>
<evidence type="ECO:0000313" key="9">
    <source>
        <dbReference type="EMBL" id="MBB5065988.1"/>
    </source>
</evidence>
<sequence>MRICRTISEMQQACRELKRSTAQERGLGFVPTMGALHAGHLSLIAAARAECDAVVASIFVNPRQFGVGEDYEIYPREFEEDCRKLESAGVEILFAPTVDEMYRPGATTFVEVEGISDRLDGASRPGHFRGVATVVVKLFNIVGPDKAYFGQKDAAQVAVLRAMVRDLNFPVELIACATAREDDGLAMSSRNRYLSAEERQRALVLSHALETAKSLAKEKGSNAQTLREAMLQKLKAEPLLRVDYAAVVDADTLEPIEDLSNGALIALAAWFGKTRLIDNVLLGPVTHV</sequence>
<evidence type="ECO:0000256" key="1">
    <source>
        <dbReference type="ARBA" id="ARBA00004990"/>
    </source>
</evidence>
<comment type="similarity">
    <text evidence="2 8">Belongs to the pantothenate synthetase family.</text>
</comment>
<gene>
    <name evidence="8" type="primary">panC</name>
    <name evidence="9" type="ORF">HDF15_004358</name>
</gene>
<keyword evidence="4 8" id="KW-0566">Pantothenate biosynthesis</keyword>
<accession>A0A7W8EAU6</accession>
<dbReference type="Gene3D" id="3.40.50.620">
    <property type="entry name" value="HUPs"/>
    <property type="match status" value="1"/>
</dbReference>
<dbReference type="NCBIfam" id="TIGR00018">
    <property type="entry name" value="panC"/>
    <property type="match status" value="1"/>
</dbReference>
<dbReference type="Gene3D" id="3.30.1300.10">
    <property type="entry name" value="Pantoate-beta-alanine ligase, C-terminal domain"/>
    <property type="match status" value="1"/>
</dbReference>
<evidence type="ECO:0000313" key="10">
    <source>
        <dbReference type="Proteomes" id="UP000584867"/>
    </source>
</evidence>
<feature type="active site" description="Proton donor" evidence="8">
    <location>
        <position position="40"/>
    </location>
</feature>
<comment type="subunit">
    <text evidence="8">Homodimer.</text>
</comment>
<dbReference type="NCBIfam" id="TIGR00125">
    <property type="entry name" value="cyt_tran_rel"/>
    <property type="match status" value="1"/>
</dbReference>
<evidence type="ECO:0000256" key="2">
    <source>
        <dbReference type="ARBA" id="ARBA00009256"/>
    </source>
</evidence>
<dbReference type="SUPFAM" id="SSF52374">
    <property type="entry name" value="Nucleotidylyl transferase"/>
    <property type="match status" value="1"/>
</dbReference>
<dbReference type="EMBL" id="JACHIO010000022">
    <property type="protein sequence ID" value="MBB5065988.1"/>
    <property type="molecule type" value="Genomic_DNA"/>
</dbReference>
<evidence type="ECO:0000256" key="3">
    <source>
        <dbReference type="ARBA" id="ARBA00022598"/>
    </source>
</evidence>
<keyword evidence="5 8" id="KW-0547">Nucleotide-binding</keyword>
<feature type="binding site" evidence="8">
    <location>
        <position position="156"/>
    </location>
    <ligand>
        <name>(R)-pantoate</name>
        <dbReference type="ChEBI" id="CHEBI:15980"/>
    </ligand>
</feature>
<dbReference type="PANTHER" id="PTHR21299">
    <property type="entry name" value="CYTIDYLATE KINASE/PANTOATE-BETA-ALANINE LIGASE"/>
    <property type="match status" value="1"/>
</dbReference>
<dbReference type="InterPro" id="IPR014729">
    <property type="entry name" value="Rossmann-like_a/b/a_fold"/>
</dbReference>
<dbReference type="HAMAP" id="MF_00158">
    <property type="entry name" value="PanC"/>
    <property type="match status" value="1"/>
</dbReference>
<dbReference type="PANTHER" id="PTHR21299:SF1">
    <property type="entry name" value="PANTOATE--BETA-ALANINE LIGASE"/>
    <property type="match status" value="1"/>
</dbReference>
<dbReference type="InterPro" id="IPR042176">
    <property type="entry name" value="Pantoate_ligase_C"/>
</dbReference>
<protein>
    <recommendedName>
        <fullName evidence="8">Pantothenate synthetase</fullName>
        <shortName evidence="8">PS</shortName>
        <ecNumber evidence="8">6.3.2.1</ecNumber>
    </recommendedName>
    <alternativeName>
        <fullName evidence="8">Pantoate--beta-alanine ligase</fullName>
    </alternativeName>
    <alternativeName>
        <fullName evidence="8">Pantoate-activating enzyme</fullName>
    </alternativeName>
</protein>
<feature type="binding site" evidence="8">
    <location>
        <begin position="33"/>
        <end position="40"/>
    </location>
    <ligand>
        <name>ATP</name>
        <dbReference type="ChEBI" id="CHEBI:30616"/>
    </ligand>
</feature>
<proteinExistence type="inferred from homology"/>
<feature type="binding site" evidence="8">
    <location>
        <begin position="150"/>
        <end position="153"/>
    </location>
    <ligand>
        <name>ATP</name>
        <dbReference type="ChEBI" id="CHEBI:30616"/>
    </ligand>
</feature>
<keyword evidence="8" id="KW-0963">Cytoplasm</keyword>
<keyword evidence="6 8" id="KW-0067">ATP-binding</keyword>
<dbReference type="InterPro" id="IPR003721">
    <property type="entry name" value="Pantoate_ligase"/>
</dbReference>
<feature type="binding site" evidence="8">
    <location>
        <position position="64"/>
    </location>
    <ligand>
        <name>(R)-pantoate</name>
        <dbReference type="ChEBI" id="CHEBI:15980"/>
    </ligand>
</feature>
<dbReference type="EC" id="6.3.2.1" evidence="8"/>
<evidence type="ECO:0000256" key="5">
    <source>
        <dbReference type="ARBA" id="ARBA00022741"/>
    </source>
</evidence>
<dbReference type="RefSeq" id="WP_184259155.1">
    <property type="nucleotide sequence ID" value="NZ_JACHIO010000022.1"/>
</dbReference>
<feature type="binding site" evidence="8">
    <location>
        <begin position="187"/>
        <end position="190"/>
    </location>
    <ligand>
        <name>ATP</name>
        <dbReference type="ChEBI" id="CHEBI:30616"/>
    </ligand>
</feature>
<dbReference type="Proteomes" id="UP000584867">
    <property type="component" value="Unassembled WGS sequence"/>
</dbReference>
<evidence type="ECO:0000256" key="4">
    <source>
        <dbReference type="ARBA" id="ARBA00022655"/>
    </source>
</evidence>
<name>A0A7W8EAU6_9BACT</name>
<dbReference type="CDD" id="cd00560">
    <property type="entry name" value="PanC"/>
    <property type="match status" value="1"/>
</dbReference>
<dbReference type="FunFam" id="3.40.50.620:FF:000013">
    <property type="entry name" value="Pantothenate synthetase"/>
    <property type="match status" value="1"/>
</dbReference>
<reference evidence="9 10" key="1">
    <citation type="submission" date="2020-08" db="EMBL/GenBank/DDBJ databases">
        <title>Genomic Encyclopedia of Type Strains, Phase IV (KMG-V): Genome sequencing to study the core and pangenomes of soil and plant-associated prokaryotes.</title>
        <authorList>
            <person name="Whitman W."/>
        </authorList>
    </citation>
    <scope>NUCLEOTIDE SEQUENCE [LARGE SCALE GENOMIC DNA]</scope>
    <source>
        <strain evidence="9 10">X5P3</strain>
    </source>
</reference>
<comment type="subcellular location">
    <subcellularLocation>
        <location evidence="8">Cytoplasm</location>
    </subcellularLocation>
</comment>
<dbReference type="AlphaFoldDB" id="A0A7W8EAU6"/>
<dbReference type="GO" id="GO:0005829">
    <property type="term" value="C:cytosol"/>
    <property type="evidence" value="ECO:0007669"/>
    <property type="project" value="TreeGrafter"/>
</dbReference>
<dbReference type="GO" id="GO:0004592">
    <property type="term" value="F:pantoate-beta-alanine ligase activity"/>
    <property type="evidence" value="ECO:0007669"/>
    <property type="project" value="UniProtKB-UniRule"/>
</dbReference>
<dbReference type="InterPro" id="IPR004821">
    <property type="entry name" value="Cyt_trans-like"/>
</dbReference>
<evidence type="ECO:0000256" key="7">
    <source>
        <dbReference type="ARBA" id="ARBA00048258"/>
    </source>
</evidence>
<comment type="function">
    <text evidence="8">Catalyzes the condensation of pantoate with beta-alanine in an ATP-dependent reaction via a pantoyl-adenylate intermediate.</text>
</comment>
<feature type="binding site" evidence="8">
    <location>
        <position position="64"/>
    </location>
    <ligand>
        <name>beta-alanine</name>
        <dbReference type="ChEBI" id="CHEBI:57966"/>
    </ligand>
</feature>